<feature type="region of interest" description="Disordered" evidence="1">
    <location>
        <begin position="36"/>
        <end position="106"/>
    </location>
</feature>
<feature type="compositionally biased region" description="Basic and acidic residues" evidence="1">
    <location>
        <begin position="77"/>
        <end position="93"/>
    </location>
</feature>
<proteinExistence type="predicted"/>
<dbReference type="AlphaFoldDB" id="A0A087UJL0"/>
<feature type="compositionally biased region" description="Polar residues" evidence="1">
    <location>
        <begin position="94"/>
        <end position="106"/>
    </location>
</feature>
<dbReference type="EMBL" id="KK120113">
    <property type="protein sequence ID" value="KFM77549.1"/>
    <property type="molecule type" value="Genomic_DNA"/>
</dbReference>
<gene>
    <name evidence="2" type="ORF">X975_04740</name>
</gene>
<accession>A0A087UJL0</accession>
<feature type="region of interest" description="Disordered" evidence="1">
    <location>
        <begin position="153"/>
        <end position="183"/>
    </location>
</feature>
<evidence type="ECO:0000313" key="3">
    <source>
        <dbReference type="Proteomes" id="UP000054359"/>
    </source>
</evidence>
<reference evidence="2 3" key="1">
    <citation type="submission" date="2013-11" db="EMBL/GenBank/DDBJ databases">
        <title>Genome sequencing of Stegodyphus mimosarum.</title>
        <authorList>
            <person name="Bechsgaard J."/>
        </authorList>
    </citation>
    <scope>NUCLEOTIDE SEQUENCE [LARGE SCALE GENOMIC DNA]</scope>
</reference>
<feature type="compositionally biased region" description="Basic and acidic residues" evidence="1">
    <location>
        <begin position="153"/>
        <end position="164"/>
    </location>
</feature>
<feature type="region of interest" description="Disordered" evidence="1">
    <location>
        <begin position="206"/>
        <end position="227"/>
    </location>
</feature>
<name>A0A087UJL0_STEMI</name>
<evidence type="ECO:0000256" key="1">
    <source>
        <dbReference type="SAM" id="MobiDB-lite"/>
    </source>
</evidence>
<feature type="compositionally biased region" description="Basic residues" evidence="1">
    <location>
        <begin position="218"/>
        <end position="227"/>
    </location>
</feature>
<sequence>MDIEVTNLQAVPQQQLNGDISSIDGNDVTVISQSVSDYVSTSGDDKRKAVEAEQVSASEDNERQASSDGIPNQVSARENDESKGSSCGRDKTTVDISESISNMSSRPQRCLRLNRRGFYISKLNEKLSSKTTASINLKSASASASNIQRKWENFHKKPENESQIKETSPGSKKSEQSIVTVPRNKTVYTKPKIQRNVFIRNKDVTVNIENSTSQEPPKKKHKPITWP</sequence>
<dbReference type="Proteomes" id="UP000054359">
    <property type="component" value="Unassembled WGS sequence"/>
</dbReference>
<feature type="non-terminal residue" evidence="2">
    <location>
        <position position="227"/>
    </location>
</feature>
<evidence type="ECO:0000313" key="2">
    <source>
        <dbReference type="EMBL" id="KFM77549.1"/>
    </source>
</evidence>
<feature type="compositionally biased region" description="Polar residues" evidence="1">
    <location>
        <begin position="66"/>
        <end position="76"/>
    </location>
</feature>
<protein>
    <submittedName>
        <fullName evidence="2">Uncharacterized protein</fullName>
    </submittedName>
</protein>
<dbReference type="OrthoDB" id="6426684at2759"/>
<feature type="compositionally biased region" description="Polar residues" evidence="1">
    <location>
        <begin position="165"/>
        <end position="179"/>
    </location>
</feature>
<keyword evidence="3" id="KW-1185">Reference proteome</keyword>
<organism evidence="2 3">
    <name type="scientific">Stegodyphus mimosarum</name>
    <name type="common">African social velvet spider</name>
    <dbReference type="NCBI Taxonomy" id="407821"/>
    <lineage>
        <taxon>Eukaryota</taxon>
        <taxon>Metazoa</taxon>
        <taxon>Ecdysozoa</taxon>
        <taxon>Arthropoda</taxon>
        <taxon>Chelicerata</taxon>
        <taxon>Arachnida</taxon>
        <taxon>Araneae</taxon>
        <taxon>Araneomorphae</taxon>
        <taxon>Entelegynae</taxon>
        <taxon>Eresoidea</taxon>
        <taxon>Eresidae</taxon>
        <taxon>Stegodyphus</taxon>
    </lineage>
</organism>